<keyword evidence="3" id="KW-1185">Reference proteome</keyword>
<sequence length="582" mass="66168">MKQLVSKLRRSLKLSRDPRSIAGPTSPSRTLIPDMPEPDVVGSSPSPEVTCTAQQICDSGLESLPPEVRRYLLSTLDLPRLKALVRASPTFHQQYLLDRKYLLCRSLEKTLGSVTVDAYAVHQSAARPTNTTRNVTRFLEKYSEQISQRCLPLFDKLSLDEALAMVIFYLNYVKPITEHHVRWTLDNLAEKAGNTPHDTQHAIELTRSESMRFTRATYRFQLLCQLIGPDGWISWLSRQRMAQVFLDVLEPWEVEEFATFYQWAQEVYDKVLNAVRWDLHPDNPKFDDQGRPPTPEGAFDMEISFNRENYLEGTTLRGLSLLRKVLFNIKDHEHLVSTMQKQIASSYIPISSIVGILGDTQQSIRRKEHPSERDEMRKQRVPFPFRGDGEPDTPPLAWTTIWGDTYSNLSQFRVCLMKAQLRTFFDQELVALCHLREEGVSATDEEITTVSLRAAVSDWNHSEAGKQYLLDSEWLIDHTRERLIREFGYDLDKPPFGYTDEANASNDEGTSDGGSGSVGVEDSASQITHATGTTGMTSTTSSSKSHIVWSQYKTDILLLLRIQGVPYSKIIKVSLSFTNPNN</sequence>
<accession>A0A423VZP3</accession>
<dbReference type="Proteomes" id="UP000283895">
    <property type="component" value="Unassembled WGS sequence"/>
</dbReference>
<comment type="caution">
    <text evidence="2">The sequence shown here is derived from an EMBL/GenBank/DDBJ whole genome shotgun (WGS) entry which is preliminary data.</text>
</comment>
<evidence type="ECO:0000313" key="2">
    <source>
        <dbReference type="EMBL" id="ROV96519.1"/>
    </source>
</evidence>
<proteinExistence type="predicted"/>
<dbReference type="STRING" id="356882.A0A423VZP3"/>
<reference evidence="2 3" key="1">
    <citation type="submission" date="2015-09" db="EMBL/GenBank/DDBJ databases">
        <title>Host preference determinants of Valsa canker pathogens revealed by comparative genomics.</title>
        <authorList>
            <person name="Yin Z."/>
            <person name="Huang L."/>
        </authorList>
    </citation>
    <scope>NUCLEOTIDE SEQUENCE [LARGE SCALE GENOMIC DNA]</scope>
    <source>
        <strain evidence="2 3">03-1</strain>
    </source>
</reference>
<gene>
    <name evidence="2" type="ORF">VMCG_07799</name>
</gene>
<feature type="region of interest" description="Disordered" evidence="1">
    <location>
        <begin position="498"/>
        <end position="521"/>
    </location>
</feature>
<protein>
    <submittedName>
        <fullName evidence="2">Uncharacterized protein</fullName>
    </submittedName>
</protein>
<name>A0A423VZP3_9PEZI</name>
<dbReference type="OrthoDB" id="5304511at2759"/>
<evidence type="ECO:0000313" key="3">
    <source>
        <dbReference type="Proteomes" id="UP000283895"/>
    </source>
</evidence>
<feature type="region of interest" description="Disordered" evidence="1">
    <location>
        <begin position="1"/>
        <end position="47"/>
    </location>
</feature>
<dbReference type="AlphaFoldDB" id="A0A423VZP3"/>
<dbReference type="EMBL" id="LKEA01000032">
    <property type="protein sequence ID" value="ROV96519.1"/>
    <property type="molecule type" value="Genomic_DNA"/>
</dbReference>
<organism evidence="2 3">
    <name type="scientific">Cytospora schulzeri</name>
    <dbReference type="NCBI Taxonomy" id="448051"/>
    <lineage>
        <taxon>Eukaryota</taxon>
        <taxon>Fungi</taxon>
        <taxon>Dikarya</taxon>
        <taxon>Ascomycota</taxon>
        <taxon>Pezizomycotina</taxon>
        <taxon>Sordariomycetes</taxon>
        <taxon>Sordariomycetidae</taxon>
        <taxon>Diaporthales</taxon>
        <taxon>Cytosporaceae</taxon>
        <taxon>Cytospora</taxon>
    </lineage>
</organism>
<evidence type="ECO:0000256" key="1">
    <source>
        <dbReference type="SAM" id="MobiDB-lite"/>
    </source>
</evidence>